<gene>
    <name evidence="6" type="ORF">M0638_25325</name>
</gene>
<dbReference type="GO" id="GO:0016787">
    <property type="term" value="F:hydrolase activity"/>
    <property type="evidence" value="ECO:0007669"/>
    <property type="project" value="UniProtKB-KW"/>
</dbReference>
<organism evidence="6 7">
    <name type="scientific">Roseomonas acroporae</name>
    <dbReference type="NCBI Taxonomy" id="2937791"/>
    <lineage>
        <taxon>Bacteria</taxon>
        <taxon>Pseudomonadati</taxon>
        <taxon>Pseudomonadota</taxon>
        <taxon>Alphaproteobacteria</taxon>
        <taxon>Acetobacterales</taxon>
        <taxon>Roseomonadaceae</taxon>
        <taxon>Roseomonas</taxon>
    </lineage>
</organism>
<evidence type="ECO:0000256" key="2">
    <source>
        <dbReference type="ARBA" id="ARBA00022723"/>
    </source>
</evidence>
<feature type="domain" description="Peptidase M20 dimerisation" evidence="5">
    <location>
        <begin position="219"/>
        <end position="327"/>
    </location>
</feature>
<evidence type="ECO:0000256" key="3">
    <source>
        <dbReference type="ARBA" id="ARBA00022801"/>
    </source>
</evidence>
<dbReference type="RefSeq" id="WP_248669742.1">
    <property type="nucleotide sequence ID" value="NZ_JALPRX010000139.1"/>
</dbReference>
<dbReference type="SUPFAM" id="SSF55031">
    <property type="entry name" value="Bacterial exopeptidase dimerisation domain"/>
    <property type="match status" value="1"/>
</dbReference>
<evidence type="ECO:0000256" key="4">
    <source>
        <dbReference type="ARBA" id="ARBA00022833"/>
    </source>
</evidence>
<evidence type="ECO:0000313" key="6">
    <source>
        <dbReference type="EMBL" id="MCK8787692.1"/>
    </source>
</evidence>
<comment type="caution">
    <text evidence="6">The sequence shown here is derived from an EMBL/GenBank/DDBJ whole genome shotgun (WGS) entry which is preliminary data.</text>
</comment>
<evidence type="ECO:0000256" key="1">
    <source>
        <dbReference type="ARBA" id="ARBA00001947"/>
    </source>
</evidence>
<dbReference type="Pfam" id="PF07687">
    <property type="entry name" value="M20_dimer"/>
    <property type="match status" value="1"/>
</dbReference>
<dbReference type="InterPro" id="IPR002933">
    <property type="entry name" value="Peptidase_M20"/>
</dbReference>
<dbReference type="Proteomes" id="UP001139516">
    <property type="component" value="Unassembled WGS sequence"/>
</dbReference>
<dbReference type="InterPro" id="IPR050072">
    <property type="entry name" value="Peptidase_M20A"/>
</dbReference>
<dbReference type="InterPro" id="IPR001261">
    <property type="entry name" value="ArgE/DapE_CS"/>
</dbReference>
<dbReference type="AlphaFoldDB" id="A0A9X2BWH6"/>
<dbReference type="PROSITE" id="PS00758">
    <property type="entry name" value="ARGE_DAPE_CPG2_1"/>
    <property type="match status" value="1"/>
</dbReference>
<accession>A0A9X2BWH6</accession>
<evidence type="ECO:0000259" key="5">
    <source>
        <dbReference type="Pfam" id="PF07687"/>
    </source>
</evidence>
<name>A0A9X2BWH6_9PROT</name>
<dbReference type="GO" id="GO:0046872">
    <property type="term" value="F:metal ion binding"/>
    <property type="evidence" value="ECO:0007669"/>
    <property type="project" value="UniProtKB-KW"/>
</dbReference>
<dbReference type="Gene3D" id="3.40.630.10">
    <property type="entry name" value="Zn peptidases"/>
    <property type="match status" value="1"/>
</dbReference>
<dbReference type="InterPro" id="IPR036264">
    <property type="entry name" value="Bact_exopeptidase_dim_dom"/>
</dbReference>
<keyword evidence="7" id="KW-1185">Reference proteome</keyword>
<protein>
    <submittedName>
        <fullName evidence="6">M20/M25/M40 family metallo-hydrolase</fullName>
    </submittedName>
</protein>
<dbReference type="PANTHER" id="PTHR43808">
    <property type="entry name" value="ACETYLORNITHINE DEACETYLASE"/>
    <property type="match status" value="1"/>
</dbReference>
<keyword evidence="3" id="KW-0378">Hydrolase</keyword>
<evidence type="ECO:0000313" key="7">
    <source>
        <dbReference type="Proteomes" id="UP001139516"/>
    </source>
</evidence>
<dbReference type="Pfam" id="PF01546">
    <property type="entry name" value="Peptidase_M20"/>
    <property type="match status" value="1"/>
</dbReference>
<dbReference type="SUPFAM" id="SSF53187">
    <property type="entry name" value="Zn-dependent exopeptidases"/>
    <property type="match status" value="1"/>
</dbReference>
<dbReference type="Gene3D" id="3.30.70.360">
    <property type="match status" value="1"/>
</dbReference>
<proteinExistence type="predicted"/>
<keyword evidence="2" id="KW-0479">Metal-binding</keyword>
<sequence length="435" mass="45493">MPETAPPPLDANEPLAAAVAAEREAQVAFLAELVKVPSDNPPGDCAAHGERAAALLEGLGWTVERHPVAPALCAANGMRSATNLIVRRRFGPAGEAPEGEAPEGEAEGENGGPVIALNAHGDVVPPGEGWTKDPYGAEIVDGRMYGRGVAVSKSDFATYAFALRALERAGLALRGTVELHLTYDEEAGGEIGPALILREGLSRPDLAVCASFSYAVTVAHAGCLHLEVTLHGKQAHAAMPQTGVDALEAATEVLRDLYAERARLRGVVSATPGLGSAAVTVGLISGGVNTNVVPDKVVMRLDRRMIPEENPSEVEAGLRALIETAAARIPGARVEIRRILLARALVPTEASLALAERFTREASAVFGTEVRTTGVPLYTDARHYAEAGIPTVLYGAGPRTILEANAHRADENVPLDDLHRATVVVARVLAEVLAA</sequence>
<reference evidence="6" key="1">
    <citation type="submission" date="2022-04" db="EMBL/GenBank/DDBJ databases">
        <title>Roseomonas acroporae sp. nov., isolated from coral Acropora digitifera.</title>
        <authorList>
            <person name="Sun H."/>
        </authorList>
    </citation>
    <scope>NUCLEOTIDE SEQUENCE</scope>
    <source>
        <strain evidence="6">NAR14</strain>
    </source>
</reference>
<dbReference type="InterPro" id="IPR011650">
    <property type="entry name" value="Peptidase_M20_dimer"/>
</dbReference>
<comment type="cofactor">
    <cofactor evidence="1">
        <name>Zn(2+)</name>
        <dbReference type="ChEBI" id="CHEBI:29105"/>
    </cofactor>
</comment>
<dbReference type="EMBL" id="JALPRX010000139">
    <property type="protein sequence ID" value="MCK8787692.1"/>
    <property type="molecule type" value="Genomic_DNA"/>
</dbReference>
<keyword evidence="4" id="KW-0862">Zinc</keyword>